<reference evidence="2" key="1">
    <citation type="submission" date="2015-10" db="EMBL/GenBank/DDBJ databases">
        <authorList>
            <person name="Luecker S."/>
            <person name="Luecker S."/>
        </authorList>
    </citation>
    <scope>NUCLEOTIDE SEQUENCE [LARGE SCALE GENOMIC DNA]</scope>
</reference>
<gene>
    <name evidence="1" type="ORF">COMA2_280009</name>
</gene>
<dbReference type="STRING" id="1742973.COMA2_280009"/>
<dbReference type="AlphaFoldDB" id="A0A0S4LLP6"/>
<organism evidence="1 2">
    <name type="scientific">Candidatus Nitrospira nitrificans</name>
    <dbReference type="NCBI Taxonomy" id="1742973"/>
    <lineage>
        <taxon>Bacteria</taxon>
        <taxon>Pseudomonadati</taxon>
        <taxon>Nitrospirota</taxon>
        <taxon>Nitrospiria</taxon>
        <taxon>Nitrospirales</taxon>
        <taxon>Nitrospiraceae</taxon>
        <taxon>Nitrospira</taxon>
    </lineage>
</organism>
<evidence type="ECO:0000313" key="2">
    <source>
        <dbReference type="Proteomes" id="UP000198736"/>
    </source>
</evidence>
<protein>
    <submittedName>
        <fullName evidence="1">Uncharacterized protein</fullName>
    </submittedName>
</protein>
<keyword evidence="2" id="KW-1185">Reference proteome</keyword>
<accession>A0A0S4LLP6</accession>
<name>A0A0S4LLP6_9BACT</name>
<dbReference type="Proteomes" id="UP000198736">
    <property type="component" value="Unassembled WGS sequence"/>
</dbReference>
<dbReference type="EMBL" id="CZPZ01000021">
    <property type="protein sequence ID" value="CUS36859.1"/>
    <property type="molecule type" value="Genomic_DNA"/>
</dbReference>
<evidence type="ECO:0000313" key="1">
    <source>
        <dbReference type="EMBL" id="CUS36859.1"/>
    </source>
</evidence>
<sequence length="92" mass="10246">MESAKGGVLIGRHVPMYCNGSTAPTSPDKRVIDVGAPIQVMSHRRGDSMHFSTYPLIMEVRYAGWPISETDREKLREACSRAQRESVELSPL</sequence>
<proteinExistence type="predicted"/>